<dbReference type="Proteomes" id="UP001177003">
    <property type="component" value="Chromosome 0"/>
</dbReference>
<feature type="domain" description="KEN" evidence="22">
    <location>
        <begin position="171"/>
        <end position="302"/>
    </location>
</feature>
<keyword evidence="17" id="KW-0511">Multifunctional enzyme</keyword>
<evidence type="ECO:0000256" key="19">
    <source>
        <dbReference type="ARBA" id="ARBA00048679"/>
    </source>
</evidence>
<dbReference type="GO" id="GO:0005524">
    <property type="term" value="F:ATP binding"/>
    <property type="evidence" value="ECO:0007669"/>
    <property type="project" value="UniProtKB-KW"/>
</dbReference>
<keyword evidence="16" id="KW-0804">Transcription</keyword>
<accession>A0AA35V5Y4</accession>
<evidence type="ECO:0000256" key="16">
    <source>
        <dbReference type="ARBA" id="ARBA00023163"/>
    </source>
</evidence>
<dbReference type="FunFam" id="1.10.510.10:FF:000463">
    <property type="entry name" value="Serine/threonine-protein kinase/endoribonuclease IRE1a"/>
    <property type="match status" value="1"/>
</dbReference>
<dbReference type="AlphaFoldDB" id="A0AA35V5Y4"/>
<dbReference type="SUPFAM" id="SSF56112">
    <property type="entry name" value="Protein kinase-like (PK-like)"/>
    <property type="match status" value="1"/>
</dbReference>
<dbReference type="GO" id="GO:0004521">
    <property type="term" value="F:RNA endonuclease activity"/>
    <property type="evidence" value="ECO:0007669"/>
    <property type="project" value="InterPro"/>
</dbReference>
<gene>
    <name evidence="23" type="ORF">LSALG_LOCUS735</name>
</gene>
<dbReference type="InterPro" id="IPR038357">
    <property type="entry name" value="KEN_sf"/>
</dbReference>
<keyword evidence="10" id="KW-0256">Endoplasmic reticulum</keyword>
<dbReference type="EMBL" id="OX465086">
    <property type="protein sequence ID" value="CAI9259870.1"/>
    <property type="molecule type" value="Genomic_DNA"/>
</dbReference>
<keyword evidence="6" id="KW-0732">Signal</keyword>
<dbReference type="Pfam" id="PF06479">
    <property type="entry name" value="Ribonuc_2-5A"/>
    <property type="match status" value="1"/>
</dbReference>
<comment type="catalytic activity">
    <reaction evidence="19">
        <text>L-seryl-[protein] + ATP = O-phospho-L-seryl-[protein] + ADP + H(+)</text>
        <dbReference type="Rhea" id="RHEA:17989"/>
        <dbReference type="Rhea" id="RHEA-COMP:9863"/>
        <dbReference type="Rhea" id="RHEA-COMP:11604"/>
        <dbReference type="ChEBI" id="CHEBI:15378"/>
        <dbReference type="ChEBI" id="CHEBI:29999"/>
        <dbReference type="ChEBI" id="CHEBI:30616"/>
        <dbReference type="ChEBI" id="CHEBI:83421"/>
        <dbReference type="ChEBI" id="CHEBI:456216"/>
        <dbReference type="EC" id="2.7.11.1"/>
    </reaction>
</comment>
<dbReference type="GO" id="GO:0008380">
    <property type="term" value="P:RNA splicing"/>
    <property type="evidence" value="ECO:0007669"/>
    <property type="project" value="UniProtKB-ARBA"/>
</dbReference>
<evidence type="ECO:0000256" key="14">
    <source>
        <dbReference type="ARBA" id="ARBA00023015"/>
    </source>
</evidence>
<evidence type="ECO:0000256" key="3">
    <source>
        <dbReference type="ARBA" id="ARBA00022527"/>
    </source>
</evidence>
<dbReference type="PANTHER" id="PTHR13954">
    <property type="entry name" value="IRE1-RELATED"/>
    <property type="match status" value="1"/>
</dbReference>
<dbReference type="PANTHER" id="PTHR13954:SF6">
    <property type="entry name" value="NON-SPECIFIC SERINE_THREONINE PROTEIN KINASE"/>
    <property type="match status" value="1"/>
</dbReference>
<keyword evidence="4" id="KW-0808">Transferase</keyword>
<dbReference type="Gene3D" id="1.20.1440.180">
    <property type="entry name" value="KEN domain"/>
    <property type="match status" value="1"/>
</dbReference>
<keyword evidence="24" id="KW-1185">Reference proteome</keyword>
<evidence type="ECO:0000256" key="20">
    <source>
        <dbReference type="SAM" id="Phobius"/>
    </source>
</evidence>
<dbReference type="InterPro" id="IPR008271">
    <property type="entry name" value="Ser/Thr_kinase_AS"/>
</dbReference>
<keyword evidence="7" id="KW-0547">Nucleotide-binding</keyword>
<evidence type="ECO:0000256" key="15">
    <source>
        <dbReference type="ARBA" id="ARBA00023136"/>
    </source>
</evidence>
<keyword evidence="12" id="KW-0391">Immunity</keyword>
<evidence type="ECO:0000256" key="2">
    <source>
        <dbReference type="ARBA" id="ARBA00012513"/>
    </source>
</evidence>
<sequence length="412" mass="47562">METKWIPFAYFVKLMRDIVSGLVHLHELGIIHRDLKPHNVLIVKEKSICGKLSDMGISRRLVGDMLSLGLHATGSGSSGWQAPEQLLHGRQTRAIDLFSLGCVLFFCMTCGRHPFGDHLERDVNVVKNRVNLFLVRHIPEAFDLFSRLLNPNPELRPRAVDVLHHPLFWDSEVRMSFLRDTSDRVELEDRECDSVLLRELESKGSVALGGKWDEKMEPEFINNIGRYRRYKYNGVRDLLRVIRNKLNHYRELPKEIQELLGGVPEGFNDYFGSRFPKLLMEVYNVMYHYCARPKLPKAENRTQSTVDTPRYGGDLRLRSSKSPSPLLIISREAVVRTSWTSANPGRRFLSCPQKGSRCRFLGWIDPPMCARSMLIIPGLLRNINNVNYQVARLKMCLFASWLLFVVVWVLFI</sequence>
<keyword evidence="11" id="KW-0067">ATP-binding</keyword>
<keyword evidence="8" id="KW-0418">Kinase</keyword>
<keyword evidence="3" id="KW-0723">Serine/threonine-protein kinase</keyword>
<evidence type="ECO:0000259" key="22">
    <source>
        <dbReference type="PROSITE" id="PS51392"/>
    </source>
</evidence>
<dbReference type="GO" id="GO:0016787">
    <property type="term" value="F:hydrolase activity"/>
    <property type="evidence" value="ECO:0007669"/>
    <property type="project" value="UniProtKB-KW"/>
</dbReference>
<feature type="transmembrane region" description="Helical" evidence="20">
    <location>
        <begin position="392"/>
        <end position="411"/>
    </location>
</feature>
<dbReference type="InterPro" id="IPR010513">
    <property type="entry name" value="KEN_dom"/>
</dbReference>
<reference evidence="23" key="1">
    <citation type="submission" date="2023-04" db="EMBL/GenBank/DDBJ databases">
        <authorList>
            <person name="Vijverberg K."/>
            <person name="Xiong W."/>
            <person name="Schranz E."/>
        </authorList>
    </citation>
    <scope>NUCLEOTIDE SEQUENCE</scope>
</reference>
<dbReference type="GO" id="GO:0009751">
    <property type="term" value="P:response to salicylic acid"/>
    <property type="evidence" value="ECO:0007669"/>
    <property type="project" value="UniProtKB-ARBA"/>
</dbReference>
<evidence type="ECO:0000256" key="4">
    <source>
        <dbReference type="ARBA" id="ARBA00022679"/>
    </source>
</evidence>
<evidence type="ECO:0000256" key="11">
    <source>
        <dbReference type="ARBA" id="ARBA00022840"/>
    </source>
</evidence>
<evidence type="ECO:0000256" key="18">
    <source>
        <dbReference type="ARBA" id="ARBA00047899"/>
    </source>
</evidence>
<organism evidence="23 24">
    <name type="scientific">Lactuca saligna</name>
    <name type="common">Willowleaf lettuce</name>
    <dbReference type="NCBI Taxonomy" id="75948"/>
    <lineage>
        <taxon>Eukaryota</taxon>
        <taxon>Viridiplantae</taxon>
        <taxon>Streptophyta</taxon>
        <taxon>Embryophyta</taxon>
        <taxon>Tracheophyta</taxon>
        <taxon>Spermatophyta</taxon>
        <taxon>Magnoliopsida</taxon>
        <taxon>eudicotyledons</taxon>
        <taxon>Gunneridae</taxon>
        <taxon>Pentapetalae</taxon>
        <taxon>asterids</taxon>
        <taxon>campanulids</taxon>
        <taxon>Asterales</taxon>
        <taxon>Asteraceae</taxon>
        <taxon>Cichorioideae</taxon>
        <taxon>Cichorieae</taxon>
        <taxon>Lactucinae</taxon>
        <taxon>Lactuca</taxon>
    </lineage>
</organism>
<keyword evidence="9" id="KW-0378">Hydrolase</keyword>
<evidence type="ECO:0000256" key="13">
    <source>
        <dbReference type="ARBA" id="ARBA00022989"/>
    </source>
</evidence>
<dbReference type="GO" id="GO:0036498">
    <property type="term" value="P:IRE1-mediated unfolded protein response"/>
    <property type="evidence" value="ECO:0007669"/>
    <property type="project" value="TreeGrafter"/>
</dbReference>
<dbReference type="GO" id="GO:1990604">
    <property type="term" value="C:IRE1-TRAF2-ASK1 complex"/>
    <property type="evidence" value="ECO:0007669"/>
    <property type="project" value="TreeGrafter"/>
</dbReference>
<evidence type="ECO:0000313" key="24">
    <source>
        <dbReference type="Proteomes" id="UP001177003"/>
    </source>
</evidence>
<name>A0AA35V5Y4_LACSI</name>
<dbReference type="GO" id="GO:0004674">
    <property type="term" value="F:protein serine/threonine kinase activity"/>
    <property type="evidence" value="ECO:0007669"/>
    <property type="project" value="UniProtKB-KW"/>
</dbReference>
<evidence type="ECO:0000259" key="21">
    <source>
        <dbReference type="PROSITE" id="PS50011"/>
    </source>
</evidence>
<evidence type="ECO:0000256" key="7">
    <source>
        <dbReference type="ARBA" id="ARBA00022741"/>
    </source>
</evidence>
<dbReference type="GO" id="GO:0051082">
    <property type="term" value="F:unfolded protein binding"/>
    <property type="evidence" value="ECO:0007669"/>
    <property type="project" value="TreeGrafter"/>
</dbReference>
<keyword evidence="5 20" id="KW-0812">Transmembrane</keyword>
<dbReference type="InterPro" id="IPR045133">
    <property type="entry name" value="IRE1/2-like"/>
</dbReference>
<dbReference type="GO" id="GO:0042742">
    <property type="term" value="P:defense response to bacterium"/>
    <property type="evidence" value="ECO:0007669"/>
    <property type="project" value="UniProtKB-ARBA"/>
</dbReference>
<dbReference type="EC" id="2.7.11.1" evidence="2"/>
<dbReference type="PROSITE" id="PS50011">
    <property type="entry name" value="PROTEIN_KINASE_DOM"/>
    <property type="match status" value="1"/>
</dbReference>
<evidence type="ECO:0000256" key="1">
    <source>
        <dbReference type="ARBA" id="ARBA00004115"/>
    </source>
</evidence>
<dbReference type="PROSITE" id="PS00108">
    <property type="entry name" value="PROTEIN_KINASE_ST"/>
    <property type="match status" value="1"/>
</dbReference>
<evidence type="ECO:0000256" key="9">
    <source>
        <dbReference type="ARBA" id="ARBA00022801"/>
    </source>
</evidence>
<evidence type="ECO:0000256" key="10">
    <source>
        <dbReference type="ARBA" id="ARBA00022824"/>
    </source>
</evidence>
<dbReference type="GO" id="GO:0006397">
    <property type="term" value="P:mRNA processing"/>
    <property type="evidence" value="ECO:0007669"/>
    <property type="project" value="InterPro"/>
</dbReference>
<dbReference type="GO" id="GO:0002376">
    <property type="term" value="P:immune system process"/>
    <property type="evidence" value="ECO:0007669"/>
    <property type="project" value="UniProtKB-KW"/>
</dbReference>
<keyword evidence="13 20" id="KW-1133">Transmembrane helix</keyword>
<dbReference type="FunFam" id="1.20.1440.180:FF:000002">
    <property type="entry name" value="Serine/threonine-protein kinase/endoribonuclease IRE1"/>
    <property type="match status" value="1"/>
</dbReference>
<proteinExistence type="predicted"/>
<dbReference type="Pfam" id="PF00069">
    <property type="entry name" value="Pkinase"/>
    <property type="match status" value="1"/>
</dbReference>
<keyword evidence="15 20" id="KW-0472">Membrane</keyword>
<dbReference type="InterPro" id="IPR000719">
    <property type="entry name" value="Prot_kinase_dom"/>
</dbReference>
<evidence type="ECO:0000313" key="23">
    <source>
        <dbReference type="EMBL" id="CAI9259870.1"/>
    </source>
</evidence>
<evidence type="ECO:0000256" key="17">
    <source>
        <dbReference type="ARBA" id="ARBA00023268"/>
    </source>
</evidence>
<evidence type="ECO:0000256" key="8">
    <source>
        <dbReference type="ARBA" id="ARBA00022777"/>
    </source>
</evidence>
<evidence type="ECO:0000256" key="6">
    <source>
        <dbReference type="ARBA" id="ARBA00022729"/>
    </source>
</evidence>
<dbReference type="SMART" id="SM00580">
    <property type="entry name" value="PUG"/>
    <property type="match status" value="1"/>
</dbReference>
<protein>
    <recommendedName>
        <fullName evidence="2">non-specific serine/threonine protein kinase</fullName>
        <ecNumber evidence="2">2.7.11.1</ecNumber>
    </recommendedName>
</protein>
<evidence type="ECO:0000256" key="12">
    <source>
        <dbReference type="ARBA" id="ARBA00022859"/>
    </source>
</evidence>
<comment type="subcellular location">
    <subcellularLocation>
        <location evidence="1">Endoplasmic reticulum membrane</location>
        <topology evidence="1">Single-pass type I membrane protein</topology>
    </subcellularLocation>
</comment>
<keyword evidence="14" id="KW-0805">Transcription regulation</keyword>
<dbReference type="Gene3D" id="1.10.510.10">
    <property type="entry name" value="Transferase(Phosphotransferase) domain 1"/>
    <property type="match status" value="1"/>
</dbReference>
<dbReference type="CDD" id="cd10422">
    <property type="entry name" value="RNase_Ire1"/>
    <property type="match status" value="1"/>
</dbReference>
<dbReference type="PROSITE" id="PS51392">
    <property type="entry name" value="KEN"/>
    <property type="match status" value="1"/>
</dbReference>
<dbReference type="SMART" id="SM00220">
    <property type="entry name" value="S_TKc"/>
    <property type="match status" value="1"/>
</dbReference>
<comment type="catalytic activity">
    <reaction evidence="18">
        <text>L-threonyl-[protein] + ATP = O-phospho-L-threonyl-[protein] + ADP + H(+)</text>
        <dbReference type="Rhea" id="RHEA:46608"/>
        <dbReference type="Rhea" id="RHEA-COMP:11060"/>
        <dbReference type="Rhea" id="RHEA-COMP:11605"/>
        <dbReference type="ChEBI" id="CHEBI:15378"/>
        <dbReference type="ChEBI" id="CHEBI:30013"/>
        <dbReference type="ChEBI" id="CHEBI:30616"/>
        <dbReference type="ChEBI" id="CHEBI:61977"/>
        <dbReference type="ChEBI" id="CHEBI:456216"/>
        <dbReference type="EC" id="2.7.11.1"/>
    </reaction>
</comment>
<dbReference type="InterPro" id="IPR011009">
    <property type="entry name" value="Kinase-like_dom_sf"/>
</dbReference>
<evidence type="ECO:0000256" key="5">
    <source>
        <dbReference type="ARBA" id="ARBA00022692"/>
    </source>
</evidence>
<feature type="domain" description="Protein kinase" evidence="21">
    <location>
        <begin position="1"/>
        <end position="168"/>
    </location>
</feature>